<dbReference type="AlphaFoldDB" id="A0A518DS68"/>
<evidence type="ECO:0000313" key="3">
    <source>
        <dbReference type="Proteomes" id="UP000317648"/>
    </source>
</evidence>
<proteinExistence type="predicted"/>
<accession>A0A518DS68</accession>
<keyword evidence="3" id="KW-1185">Reference proteome</keyword>
<dbReference type="InterPro" id="IPR022655">
    <property type="entry name" value="DUF1553"/>
</dbReference>
<feature type="domain" description="BIG2" evidence="1">
    <location>
        <begin position="43"/>
        <end position="124"/>
    </location>
</feature>
<dbReference type="SMART" id="SM00635">
    <property type="entry name" value="BID_2"/>
    <property type="match status" value="2"/>
</dbReference>
<organism evidence="2 3">
    <name type="scientific">Lignipirellula cremea</name>
    <dbReference type="NCBI Taxonomy" id="2528010"/>
    <lineage>
        <taxon>Bacteria</taxon>
        <taxon>Pseudomonadati</taxon>
        <taxon>Planctomycetota</taxon>
        <taxon>Planctomycetia</taxon>
        <taxon>Pirellulales</taxon>
        <taxon>Pirellulaceae</taxon>
        <taxon>Lignipirellula</taxon>
    </lineage>
</organism>
<dbReference type="InterPro" id="IPR054604">
    <property type="entry name" value="SbsC_Big-like"/>
</dbReference>
<dbReference type="Pfam" id="PF07583">
    <property type="entry name" value="PSCyt2"/>
    <property type="match status" value="1"/>
</dbReference>
<protein>
    <submittedName>
        <fullName evidence="2">Bacterial Ig-like domain (Group 2)</fullName>
    </submittedName>
</protein>
<dbReference type="Proteomes" id="UP000317648">
    <property type="component" value="Chromosome"/>
</dbReference>
<feature type="domain" description="BIG2" evidence="1">
    <location>
        <begin position="242"/>
        <end position="324"/>
    </location>
</feature>
<reference evidence="2 3" key="1">
    <citation type="submission" date="2019-02" db="EMBL/GenBank/DDBJ databases">
        <title>Deep-cultivation of Planctomycetes and their phenomic and genomic characterization uncovers novel biology.</title>
        <authorList>
            <person name="Wiegand S."/>
            <person name="Jogler M."/>
            <person name="Boedeker C."/>
            <person name="Pinto D."/>
            <person name="Vollmers J."/>
            <person name="Rivas-Marin E."/>
            <person name="Kohn T."/>
            <person name="Peeters S.H."/>
            <person name="Heuer A."/>
            <person name="Rast P."/>
            <person name="Oberbeckmann S."/>
            <person name="Bunk B."/>
            <person name="Jeske O."/>
            <person name="Meyerdierks A."/>
            <person name="Storesund J.E."/>
            <person name="Kallscheuer N."/>
            <person name="Luecker S."/>
            <person name="Lage O.M."/>
            <person name="Pohl T."/>
            <person name="Merkel B.J."/>
            <person name="Hornburger P."/>
            <person name="Mueller R.-W."/>
            <person name="Bruemmer F."/>
            <person name="Labrenz M."/>
            <person name="Spormann A.M."/>
            <person name="Op den Camp H."/>
            <person name="Overmann J."/>
            <person name="Amann R."/>
            <person name="Jetten M.S.M."/>
            <person name="Mascher T."/>
            <person name="Medema M.H."/>
            <person name="Devos D.P."/>
            <person name="Kaster A.-K."/>
            <person name="Ovreas L."/>
            <person name="Rohde M."/>
            <person name="Galperin M.Y."/>
            <person name="Jogler C."/>
        </authorList>
    </citation>
    <scope>NUCLEOTIDE SEQUENCE [LARGE SCALE GENOMIC DNA]</scope>
    <source>
        <strain evidence="2 3">Pla85_3_4</strain>
    </source>
</reference>
<dbReference type="Gene3D" id="2.60.40.1080">
    <property type="match status" value="2"/>
</dbReference>
<dbReference type="PANTHER" id="PTHR35889:SF3">
    <property type="entry name" value="F-BOX DOMAIN-CONTAINING PROTEIN"/>
    <property type="match status" value="1"/>
</dbReference>
<dbReference type="Pfam" id="PF07587">
    <property type="entry name" value="PSD1"/>
    <property type="match status" value="1"/>
</dbReference>
<gene>
    <name evidence="2" type="ORF">Pla8534_24850</name>
</gene>
<dbReference type="InterPro" id="IPR008964">
    <property type="entry name" value="Invasin/intimin_cell_adhesion"/>
</dbReference>
<dbReference type="Pfam" id="PF22359">
    <property type="entry name" value="Big-like"/>
    <property type="match status" value="1"/>
</dbReference>
<dbReference type="SUPFAM" id="SSF49373">
    <property type="entry name" value="Invasin/intimin cell-adhesion fragments"/>
    <property type="match status" value="2"/>
</dbReference>
<evidence type="ECO:0000313" key="2">
    <source>
        <dbReference type="EMBL" id="QDU94679.1"/>
    </source>
</evidence>
<dbReference type="RefSeq" id="WP_197443220.1">
    <property type="nucleotide sequence ID" value="NZ_CP036433.1"/>
</dbReference>
<dbReference type="InterPro" id="IPR003343">
    <property type="entry name" value="Big_2"/>
</dbReference>
<dbReference type="EMBL" id="CP036433">
    <property type="protein sequence ID" value="QDU94679.1"/>
    <property type="molecule type" value="Genomic_DNA"/>
</dbReference>
<dbReference type="InterPro" id="IPR011444">
    <property type="entry name" value="DUF1549"/>
</dbReference>
<name>A0A518DS68_9BACT</name>
<evidence type="ECO:0000259" key="1">
    <source>
        <dbReference type="SMART" id="SM00635"/>
    </source>
</evidence>
<dbReference type="PANTHER" id="PTHR35889">
    <property type="entry name" value="CYCLOINULO-OLIGOSACCHARIDE FRUCTANOTRANSFERASE-RELATED"/>
    <property type="match status" value="1"/>
</dbReference>
<dbReference type="KEGG" id="lcre:Pla8534_24850"/>
<sequence length="830" mass="90961">MFARQLYPLSQFFATRFSRTQARVGFVVLVGVVLGNACLQAADSPALRVDPPVTTLTGAESQQQLLVTWTAADRETDVTDRTQFASSNPQVALVSDSGIVTPVADGTTTITASWETQTASIQVTVVQATFVSPLHFANDIVPLLSKAGCNAGSCHGKQGGQNGFQLSVFGFDAAADYDALVRQAKGRRLFPAAPERSLLLTKAANLTPHGGGRKLTQESAEYQRLLRWIRSGMPVGQADAPQVTGLSVFPTQRVMSEMQPQRLLVTAHLSDGTSRDVTHEALYSSNDETLALVDMQGRIQTTMLAGEAAIVARYRDQVASCRITVPINKEADVAAGLAAWDQTHFIDRLAADKWRQLHLLPSPPAADAVFHRRACLDLIGRLPTPEEASAFLADSDPNKRIALVDRLLARPEYADYWALKWADLLKVNAADLGAKAAFQYHQGLHEALVRNQPYDEFLHDLMTAQGSTQQNWAVHFYKAFAKPEEASIAVSQVFLGVRLECAKCHHHPYENWGQEDFFGLAAFFARMQQKKGDGSEQIYYVGDKGEVKHPRTSEVVLPQVLLGEPLEIDLQQDPRQELADWMTQPDNPFVARAIVNRVWSQLMGRGLVEPIDDMRDTNPATNEPLLAALVEDFVQHDYDMKHLLRTIAVSRLYGLSSLPNAMNARDTQNYSRAYRKRLGAEVLLDAVGDVTGSHEELAGMPAGARAVQAWNHELPSRFLDTFGRPARKTVCQCERVNETTLSQVLHLMNGPLVSDKITDPAGRAAALAASDRTPAEIIAALYLAAYGRPPTDAEQAAAATAFTAPDATRRSAAEDILWSLINSAEFVLNH</sequence>